<dbReference type="PANTHER" id="PTHR10806">
    <property type="entry name" value="SIGNAL PEPTIDASE COMPLEX CATALYTIC SUBUNIT SEC11"/>
    <property type="match status" value="1"/>
</dbReference>
<sequence length="178" mass="20455">MLQSLFDDVKRMNKRQFLYQVLSFGMIVSSALMIWKGLMVVTGSESPIVVVLRQVFLHIQDRGDLLFLTNYKEEPVRVGEIVVFKVEGRDIPIVHRVLKLHEKNNGTVKFLTKGDNNSVDDRGLYAPGQLWLTKKDVVGRARGFLPYVGMVTIYMNEYPKFKYAVLACLGMYVLVHRE</sequence>
<protein>
    <recommendedName>
        <fullName evidence="2">Signal peptidase complex catalytic subunit SEC11</fullName>
    </recommendedName>
    <alternativeName>
        <fullName evidence="3">Signal peptidase complex catalytic subunit sec11</fullName>
    </alternativeName>
</protein>
<keyword evidence="4" id="KW-0378">Hydrolase</keyword>
<reference evidence="7 8" key="1">
    <citation type="submission" date="2023-02" db="EMBL/GenBank/DDBJ databases">
        <title>LHISI_Scaffold_Assembly.</title>
        <authorList>
            <person name="Stuart O.P."/>
            <person name="Cleave R."/>
            <person name="Magrath M.J.L."/>
            <person name="Mikheyev A.S."/>
        </authorList>
    </citation>
    <scope>NUCLEOTIDE SEQUENCE [LARGE SCALE GENOMIC DNA]</scope>
    <source>
        <strain evidence="7">Daus_M_001</strain>
        <tissue evidence="7">Leg muscle</tissue>
    </source>
</reference>
<evidence type="ECO:0000256" key="1">
    <source>
        <dbReference type="ARBA" id="ARBA00004648"/>
    </source>
</evidence>
<keyword evidence="8" id="KW-1185">Reference proteome</keyword>
<accession>A0ABQ9H768</accession>
<dbReference type="PANTHER" id="PTHR10806:SF6">
    <property type="entry name" value="SIGNAL PEPTIDASE COMPLEX CATALYTIC SUBUNIT SEC11"/>
    <property type="match status" value="1"/>
</dbReference>
<dbReference type="InterPro" id="IPR001733">
    <property type="entry name" value="Peptidase_S26B"/>
</dbReference>
<evidence type="ECO:0000256" key="6">
    <source>
        <dbReference type="SAM" id="Phobius"/>
    </source>
</evidence>
<dbReference type="PROSITE" id="PS00761">
    <property type="entry name" value="SPASE_I_3"/>
    <property type="match status" value="1"/>
</dbReference>
<evidence type="ECO:0000256" key="4">
    <source>
        <dbReference type="ARBA" id="ARBA00022801"/>
    </source>
</evidence>
<gene>
    <name evidence="7" type="ORF">PR048_016604</name>
</gene>
<dbReference type="NCBIfam" id="TIGR02228">
    <property type="entry name" value="sigpep_I_arch"/>
    <property type="match status" value="1"/>
</dbReference>
<dbReference type="InterPro" id="IPR019758">
    <property type="entry name" value="Pept_S26A_signal_pept_1_CS"/>
</dbReference>
<keyword evidence="6" id="KW-1133">Transmembrane helix</keyword>
<comment type="function">
    <text evidence="5">Catalytic component of the signal peptidase complex (SPC) which catalyzes the cleavage of N-terminal signal sequences from nascent proteins as they are translocated into the lumen of the endoplasmic reticulum. Specifically cleaves N-terminal signal peptides that contain a hydrophobic alpha-helix (h-region) shorter than 18-20 amino acids.</text>
</comment>
<dbReference type="EMBL" id="JARBHB010000006">
    <property type="protein sequence ID" value="KAJ8880141.1"/>
    <property type="molecule type" value="Genomic_DNA"/>
</dbReference>
<proteinExistence type="predicted"/>
<evidence type="ECO:0000313" key="7">
    <source>
        <dbReference type="EMBL" id="KAJ8880141.1"/>
    </source>
</evidence>
<organism evidence="7 8">
    <name type="scientific">Dryococelus australis</name>
    <dbReference type="NCBI Taxonomy" id="614101"/>
    <lineage>
        <taxon>Eukaryota</taxon>
        <taxon>Metazoa</taxon>
        <taxon>Ecdysozoa</taxon>
        <taxon>Arthropoda</taxon>
        <taxon>Hexapoda</taxon>
        <taxon>Insecta</taxon>
        <taxon>Pterygota</taxon>
        <taxon>Neoptera</taxon>
        <taxon>Polyneoptera</taxon>
        <taxon>Phasmatodea</taxon>
        <taxon>Verophasmatodea</taxon>
        <taxon>Anareolatae</taxon>
        <taxon>Phasmatidae</taxon>
        <taxon>Eurycanthinae</taxon>
        <taxon>Dryococelus</taxon>
    </lineage>
</organism>
<evidence type="ECO:0000256" key="5">
    <source>
        <dbReference type="ARBA" id="ARBA00045533"/>
    </source>
</evidence>
<evidence type="ECO:0000313" key="8">
    <source>
        <dbReference type="Proteomes" id="UP001159363"/>
    </source>
</evidence>
<evidence type="ECO:0000256" key="3">
    <source>
        <dbReference type="ARBA" id="ARBA00021755"/>
    </source>
</evidence>
<keyword evidence="6" id="KW-0812">Transmembrane</keyword>
<evidence type="ECO:0000256" key="2">
    <source>
        <dbReference type="ARBA" id="ARBA00019685"/>
    </source>
</evidence>
<comment type="caution">
    <text evidence="7">The sequence shown here is derived from an EMBL/GenBank/DDBJ whole genome shotgun (WGS) entry which is preliminary data.</text>
</comment>
<dbReference type="InterPro" id="IPR019533">
    <property type="entry name" value="Peptidase_S26"/>
</dbReference>
<dbReference type="CDD" id="cd06530">
    <property type="entry name" value="S26_SPase_I"/>
    <property type="match status" value="1"/>
</dbReference>
<dbReference type="Proteomes" id="UP001159363">
    <property type="component" value="Chromosome 5"/>
</dbReference>
<comment type="subcellular location">
    <subcellularLocation>
        <location evidence="1">Endoplasmic reticulum membrane</location>
        <topology evidence="1">Single-pass type II membrane protein</topology>
    </subcellularLocation>
</comment>
<name>A0ABQ9H768_9NEOP</name>
<feature type="transmembrane region" description="Helical" evidence="6">
    <location>
        <begin position="21"/>
        <end position="41"/>
    </location>
</feature>
<keyword evidence="6" id="KW-0472">Membrane</keyword>